<dbReference type="PROSITE" id="PS51257">
    <property type="entry name" value="PROKAR_LIPOPROTEIN"/>
    <property type="match status" value="1"/>
</dbReference>
<proteinExistence type="predicted"/>
<reference evidence="3" key="1">
    <citation type="submission" date="2018-12" db="EMBL/GenBank/DDBJ databases">
        <title>Dusodibacter welbiota gen. nov., sp. nov., isolated from human faeces and emended description of the Oscillibacter genus.</title>
        <authorList>
            <person name="Le Roy T."/>
            <person name="Van der Smissen P."/>
            <person name="Delzenne N."/>
            <person name="Muccioli G."/>
            <person name="Collet J.F."/>
            <person name="Cani P.D."/>
        </authorList>
    </citation>
    <scope>NUCLEOTIDE SEQUENCE [LARGE SCALE GENOMIC DNA]</scope>
    <source>
        <strain evidence="3">J115</strain>
    </source>
</reference>
<keyword evidence="3" id="KW-1185">Reference proteome</keyword>
<organism evidence="2 3">
    <name type="scientific">Dysosmobacter welbionis</name>
    <dbReference type="NCBI Taxonomy" id="2093857"/>
    <lineage>
        <taxon>Bacteria</taxon>
        <taxon>Bacillati</taxon>
        <taxon>Bacillota</taxon>
        <taxon>Clostridia</taxon>
        <taxon>Eubacteriales</taxon>
        <taxon>Oscillospiraceae</taxon>
        <taxon>Dysosmobacter</taxon>
    </lineage>
</organism>
<protein>
    <recommendedName>
        <fullName evidence="4">PepSY domain-containing protein</fullName>
    </recommendedName>
</protein>
<evidence type="ECO:0000313" key="2">
    <source>
        <dbReference type="EMBL" id="QCI58889.1"/>
    </source>
</evidence>
<dbReference type="Proteomes" id="UP000298642">
    <property type="component" value="Chromosome"/>
</dbReference>
<dbReference type="KEGG" id="obj:EIO64_06325"/>
<dbReference type="RefSeq" id="WP_021748123.1">
    <property type="nucleotide sequence ID" value="NZ_CAUWCU010000012.1"/>
</dbReference>
<gene>
    <name evidence="2" type="ORF">EIO64_06325</name>
</gene>
<dbReference type="EMBL" id="CP034413">
    <property type="protein sequence ID" value="QCI58889.1"/>
    <property type="molecule type" value="Genomic_DNA"/>
</dbReference>
<evidence type="ECO:0000256" key="1">
    <source>
        <dbReference type="SAM" id="SignalP"/>
    </source>
</evidence>
<dbReference type="AlphaFoldDB" id="A0A4D7AJ04"/>
<keyword evidence="1" id="KW-0732">Signal</keyword>
<feature type="signal peptide" evidence="1">
    <location>
        <begin position="1"/>
        <end position="24"/>
    </location>
</feature>
<name>A0A4D7AJ04_9FIRM</name>
<accession>A0A4D7AJ04</accession>
<dbReference type="GeneID" id="89521995"/>
<feature type="chain" id="PRO_5038664856" description="PepSY domain-containing protein" evidence="1">
    <location>
        <begin position="25"/>
        <end position="118"/>
    </location>
</feature>
<evidence type="ECO:0008006" key="4">
    <source>
        <dbReference type="Google" id="ProtNLM"/>
    </source>
</evidence>
<sequence>MKSRSLFCAALAVLLLLLSACGHPAPEASGAAAEGLSATDTITPEEGVAILEKQLGAVDEATGNVMSYGYEGPLTLDGVDYYNYRVSWLVDGDHLSYLTNYLVSTDGLVVQEYLPETD</sequence>
<evidence type="ECO:0000313" key="3">
    <source>
        <dbReference type="Proteomes" id="UP000298642"/>
    </source>
</evidence>